<keyword evidence="10" id="KW-0067">ATP-binding</keyword>
<name>A0A1F5Q5E2_9BACT</name>
<keyword evidence="8 13" id="KW-0479">Metal-binding</keyword>
<feature type="domain" description="S-adenosylmethionine synthetase C-terminal" evidence="16">
    <location>
        <begin position="187"/>
        <end position="315"/>
    </location>
</feature>
<dbReference type="AlphaFoldDB" id="A0A1F5Q5E2"/>
<reference evidence="17 18" key="1">
    <citation type="journal article" date="2016" name="Nat. Commun.">
        <title>Thousands of microbial genomes shed light on interconnected biogeochemical processes in an aquifer system.</title>
        <authorList>
            <person name="Anantharaman K."/>
            <person name="Brown C.T."/>
            <person name="Hug L.A."/>
            <person name="Sharon I."/>
            <person name="Castelle C.J."/>
            <person name="Probst A.J."/>
            <person name="Thomas B.C."/>
            <person name="Singh A."/>
            <person name="Wilkins M.J."/>
            <person name="Karaoz U."/>
            <person name="Brodie E.L."/>
            <person name="Williams K.H."/>
            <person name="Hubbard S.S."/>
            <person name="Banfield J.F."/>
        </authorList>
    </citation>
    <scope>NUCLEOTIDE SEQUENCE [LARGE SCALE GENOMIC DNA]</scope>
</reference>
<dbReference type="GO" id="GO:0046872">
    <property type="term" value="F:metal ion binding"/>
    <property type="evidence" value="ECO:0007669"/>
    <property type="project" value="UniProtKB-KW"/>
</dbReference>
<evidence type="ECO:0000256" key="11">
    <source>
        <dbReference type="ARBA" id="ARBA00022842"/>
    </source>
</evidence>
<dbReference type="InterPro" id="IPR022630">
    <property type="entry name" value="S-AdoMet_synt_C"/>
</dbReference>
<keyword evidence="11 13" id="KW-0460">Magnesium</keyword>
<evidence type="ECO:0000256" key="2">
    <source>
        <dbReference type="ARBA" id="ARBA00001958"/>
    </source>
</evidence>
<gene>
    <name evidence="17" type="ORF">A3B10_02145</name>
</gene>
<evidence type="ECO:0000256" key="6">
    <source>
        <dbReference type="ARBA" id="ARBA00022563"/>
    </source>
</evidence>
<comment type="caution">
    <text evidence="17">The sequence shown here is derived from an EMBL/GenBank/DDBJ whole genome shotgun (WGS) entry which is preliminary data.</text>
</comment>
<comment type="pathway">
    <text evidence="3">Amino-acid biosynthesis; S-adenosyl-L-methionine biosynthesis; S-adenosyl-L-methionine from L-methionine: step 1/1.</text>
</comment>
<comment type="cofactor">
    <cofactor evidence="2">
        <name>K(+)</name>
        <dbReference type="ChEBI" id="CHEBI:29103"/>
    </cofactor>
</comment>
<dbReference type="EC" id="2.5.1.6" evidence="5"/>
<evidence type="ECO:0000259" key="16">
    <source>
        <dbReference type="Pfam" id="PF02773"/>
    </source>
</evidence>
<evidence type="ECO:0000256" key="13">
    <source>
        <dbReference type="RuleBase" id="RU000542"/>
    </source>
</evidence>
<evidence type="ECO:0000256" key="12">
    <source>
        <dbReference type="ARBA" id="ARBA00022958"/>
    </source>
</evidence>
<dbReference type="PANTHER" id="PTHR11964">
    <property type="entry name" value="S-ADENOSYLMETHIONINE SYNTHETASE"/>
    <property type="match status" value="1"/>
</dbReference>
<dbReference type="SUPFAM" id="SSF55973">
    <property type="entry name" value="S-adenosylmethionine synthetase"/>
    <property type="match status" value="3"/>
</dbReference>
<dbReference type="InterPro" id="IPR022629">
    <property type="entry name" value="S-AdoMet_synt_central"/>
</dbReference>
<proteinExistence type="inferred from homology"/>
<dbReference type="Pfam" id="PF00438">
    <property type="entry name" value="S-AdoMet_synt_N"/>
    <property type="match status" value="1"/>
</dbReference>
<evidence type="ECO:0000256" key="5">
    <source>
        <dbReference type="ARBA" id="ARBA00012828"/>
    </source>
</evidence>
<dbReference type="InterPro" id="IPR022631">
    <property type="entry name" value="ADOMET_SYNTHASE_CS"/>
</dbReference>
<dbReference type="GO" id="GO:0004478">
    <property type="term" value="F:methionine adenosyltransferase activity"/>
    <property type="evidence" value="ECO:0007669"/>
    <property type="project" value="UniProtKB-EC"/>
</dbReference>
<evidence type="ECO:0000256" key="8">
    <source>
        <dbReference type="ARBA" id="ARBA00022723"/>
    </source>
</evidence>
<dbReference type="Gene3D" id="3.30.300.10">
    <property type="match status" value="3"/>
</dbReference>
<dbReference type="Proteomes" id="UP000177281">
    <property type="component" value="Unassembled WGS sequence"/>
</dbReference>
<protein>
    <recommendedName>
        <fullName evidence="5">methionine adenosyltransferase</fullName>
        <ecNumber evidence="5">2.5.1.6</ecNumber>
    </recommendedName>
</protein>
<dbReference type="Pfam" id="PF02772">
    <property type="entry name" value="S-AdoMet_synt_M"/>
    <property type="match status" value="1"/>
</dbReference>
<dbReference type="GO" id="GO:0005524">
    <property type="term" value="F:ATP binding"/>
    <property type="evidence" value="ECO:0007669"/>
    <property type="project" value="UniProtKB-KW"/>
</dbReference>
<dbReference type="GO" id="GO:0005737">
    <property type="term" value="C:cytoplasm"/>
    <property type="evidence" value="ECO:0007669"/>
    <property type="project" value="UniProtKB-SubCell"/>
</dbReference>
<comment type="cofactor">
    <cofactor evidence="1">
        <name>Mg(2+)</name>
        <dbReference type="ChEBI" id="CHEBI:18420"/>
    </cofactor>
</comment>
<dbReference type="EMBL" id="MFFB01000001">
    <property type="protein sequence ID" value="OGE97373.1"/>
    <property type="molecule type" value="Genomic_DNA"/>
</dbReference>
<keyword evidence="7" id="KW-0808">Transferase</keyword>
<comment type="similarity">
    <text evidence="4">Belongs to the AdoMet synthase family.</text>
</comment>
<evidence type="ECO:0000256" key="3">
    <source>
        <dbReference type="ARBA" id="ARBA00005224"/>
    </source>
</evidence>
<dbReference type="PROSITE" id="PS00376">
    <property type="entry name" value="ADOMET_SYNTHASE_1"/>
    <property type="match status" value="1"/>
</dbReference>
<sequence>MIKTAEFVTPKHPDKVCDFIADSILDEYLKQDPDSRVAVEVMGGHGHITVSGEITSKGQVDIEKLVHLIVGANFQVNVFATRQSPEIAHGVDAGGAGDQGIMVGFACHETPSLMPLEYELARNLCKNIYQKFLVDGKVQITVDIETKKIQTVVASFQNTKSDELLKLVKQFVLAKEYLVNPAGEWRIGGFDADSGISGRKIAMDSYGPNVSIGGGSFSGKDYTKVDRSGAYMARKIAIDLIKKNHAKEALVKLAYAIGKPNPVMSTIILDSIIVPVPTNYDLTPKGIKMLLKLDKAIFAQTSQWGHFGRGFAWDK</sequence>
<accession>A0A1F5Q5E2</accession>
<dbReference type="InterPro" id="IPR002133">
    <property type="entry name" value="S-AdoMet_synthetase"/>
</dbReference>
<dbReference type="InterPro" id="IPR022636">
    <property type="entry name" value="S-AdoMet_synthetase_sfam"/>
</dbReference>
<evidence type="ECO:0000256" key="10">
    <source>
        <dbReference type="ARBA" id="ARBA00022840"/>
    </source>
</evidence>
<evidence type="ECO:0000256" key="1">
    <source>
        <dbReference type="ARBA" id="ARBA00001946"/>
    </source>
</evidence>
<dbReference type="STRING" id="1817841.A3B10_02145"/>
<organism evidence="17 18">
    <name type="scientific">Candidatus Doudnabacteria bacterium RIFCSPLOWO2_01_FULL_44_21</name>
    <dbReference type="NCBI Taxonomy" id="1817841"/>
    <lineage>
        <taxon>Bacteria</taxon>
        <taxon>Candidatus Doudnaibacteriota</taxon>
    </lineage>
</organism>
<evidence type="ECO:0000313" key="17">
    <source>
        <dbReference type="EMBL" id="OGE97373.1"/>
    </source>
</evidence>
<dbReference type="GO" id="GO:0006730">
    <property type="term" value="P:one-carbon metabolic process"/>
    <property type="evidence" value="ECO:0007669"/>
    <property type="project" value="UniProtKB-KW"/>
</dbReference>
<evidence type="ECO:0000256" key="7">
    <source>
        <dbReference type="ARBA" id="ARBA00022679"/>
    </source>
</evidence>
<dbReference type="UniPathway" id="UPA00315">
    <property type="reaction ID" value="UER00080"/>
</dbReference>
<evidence type="ECO:0000259" key="15">
    <source>
        <dbReference type="Pfam" id="PF02772"/>
    </source>
</evidence>
<feature type="domain" description="S-adenosylmethionine synthetase central" evidence="15">
    <location>
        <begin position="95"/>
        <end position="173"/>
    </location>
</feature>
<comment type="subcellular location">
    <subcellularLocation>
        <location evidence="13">Cytoplasm</location>
    </subcellularLocation>
</comment>
<evidence type="ECO:0000256" key="9">
    <source>
        <dbReference type="ARBA" id="ARBA00022741"/>
    </source>
</evidence>
<keyword evidence="6" id="KW-0554">One-carbon metabolism</keyword>
<evidence type="ECO:0000256" key="4">
    <source>
        <dbReference type="ARBA" id="ARBA00009685"/>
    </source>
</evidence>
<evidence type="ECO:0000313" key="18">
    <source>
        <dbReference type="Proteomes" id="UP000177281"/>
    </source>
</evidence>
<comment type="subunit">
    <text evidence="13">Homotetramer.</text>
</comment>
<dbReference type="InterPro" id="IPR022628">
    <property type="entry name" value="S-AdoMet_synt_N"/>
</dbReference>
<dbReference type="GO" id="GO:0006556">
    <property type="term" value="P:S-adenosylmethionine biosynthetic process"/>
    <property type="evidence" value="ECO:0007669"/>
    <property type="project" value="UniProtKB-UniPathway"/>
</dbReference>
<dbReference type="PROSITE" id="PS00377">
    <property type="entry name" value="ADOMET_SYNTHASE_2"/>
    <property type="match status" value="1"/>
</dbReference>
<evidence type="ECO:0000259" key="14">
    <source>
        <dbReference type="Pfam" id="PF00438"/>
    </source>
</evidence>
<feature type="domain" description="S-adenosylmethionine synthetase N-terminal" evidence="14">
    <location>
        <begin position="2"/>
        <end position="70"/>
    </location>
</feature>
<dbReference type="Pfam" id="PF02773">
    <property type="entry name" value="S-AdoMet_synt_C"/>
    <property type="match status" value="1"/>
</dbReference>
<keyword evidence="9" id="KW-0547">Nucleotide-binding</keyword>
<keyword evidence="12 13" id="KW-0630">Potassium</keyword>